<organism evidence="1 2">
    <name type="scientific">Plasmodium brasilianum</name>
    <dbReference type="NCBI Taxonomy" id="5824"/>
    <lineage>
        <taxon>Eukaryota</taxon>
        <taxon>Sar</taxon>
        <taxon>Alveolata</taxon>
        <taxon>Apicomplexa</taxon>
        <taxon>Aconoidasida</taxon>
        <taxon>Haemosporida</taxon>
        <taxon>Plasmodiidae</taxon>
        <taxon>Plasmodium</taxon>
        <taxon>Plasmodium (Plasmodium)</taxon>
    </lineage>
</organism>
<comment type="caution">
    <text evidence="1">The sequence shown here is derived from an EMBL/GenBank/DDBJ whole genome shotgun (WGS) entry which is preliminary data.</text>
</comment>
<name>A0ACB9YBH0_PLABR</name>
<evidence type="ECO:0000313" key="2">
    <source>
        <dbReference type="Proteomes" id="UP001056978"/>
    </source>
</evidence>
<keyword evidence="2" id="KW-1185">Reference proteome</keyword>
<dbReference type="EMBL" id="CM043776">
    <property type="protein sequence ID" value="KAI4838861.1"/>
    <property type="molecule type" value="Genomic_DNA"/>
</dbReference>
<accession>A0ACB9YBH0</accession>
<gene>
    <name evidence="1" type="ORF">MKS88_002371</name>
</gene>
<proteinExistence type="predicted"/>
<sequence length="450" mass="51664">MPVSFCVYNVAGYNEKLNTILYREPILTNKNYESKYIIFFPGDYSNFFRNSIYTSFKLQSTYECTDYCYSYEALFWVISSKYLYDHIVFIKPSTFSNYFSTFSNFLNSSDISLSTNAKNVHANSANDREGNISRTSKNSYQTNEESYTNNKTTQAQSTKHLLCLLLSLNKTLLGSQKKGTTISCNCSQMRDANMIGQQSTISESDIVSDTQICKNTDEEETRTSKNNIEEKPCNECNNINRKEGIKGKLILIGFSKGCTVLFSLLREAKEKFFFWSLIDSLYFLDPSFNKNIYNTNIENSALENLSQYNIKIYIHSTPRQIVDESGLYIHKELTNFLKLLRLFRICTFPYIHYTNVQKVVNPLCMHFEILIDFSEDIEKEADEHTPLLLCSKELNINFCQRKANDKTDGKANDKTNGKANDKMDRVPSGKNVKAGMGLINSSNEATCLRE</sequence>
<dbReference type="Proteomes" id="UP001056978">
    <property type="component" value="Chromosome 8"/>
</dbReference>
<evidence type="ECO:0000313" key="1">
    <source>
        <dbReference type="EMBL" id="KAI4838861.1"/>
    </source>
</evidence>
<reference evidence="1" key="1">
    <citation type="submission" date="2022-06" db="EMBL/GenBank/DDBJ databases">
        <title>The First Complete Genome of the Simian Malaria Parasite Plasmodium brasilianum.</title>
        <authorList>
            <person name="Bajic M."/>
            <person name="Ravishankar S."/>
        </authorList>
    </citation>
    <scope>NUCLEOTIDE SEQUENCE</scope>
    <source>
        <strain evidence="1">Bolivian I</strain>
    </source>
</reference>
<protein>
    <submittedName>
        <fullName evidence="1">Uncharacterized protein</fullName>
    </submittedName>
</protein>